<dbReference type="Gene3D" id="1.10.10.60">
    <property type="entry name" value="Homeodomain-like"/>
    <property type="match status" value="1"/>
</dbReference>
<evidence type="ECO:0000256" key="4">
    <source>
        <dbReference type="ARBA" id="ARBA00023125"/>
    </source>
</evidence>
<keyword evidence="4" id="KW-0238">DNA-binding</keyword>
<dbReference type="InterPro" id="IPR017930">
    <property type="entry name" value="Myb_dom"/>
</dbReference>
<keyword evidence="6" id="KW-0539">Nucleus</keyword>
<protein>
    <submittedName>
        <fullName evidence="9">Uncharacterized protein</fullName>
    </submittedName>
</protein>
<feature type="non-terminal residue" evidence="9">
    <location>
        <position position="81"/>
    </location>
</feature>
<feature type="domain" description="HTH myb-type" evidence="8">
    <location>
        <begin position="3"/>
        <end position="59"/>
    </location>
</feature>
<accession>A0AA38LJI5</accession>
<dbReference type="InterPro" id="IPR044676">
    <property type="entry name" value="EOBI/EOBII-like_plant"/>
</dbReference>
<dbReference type="GO" id="GO:0043565">
    <property type="term" value="F:sequence-specific DNA binding"/>
    <property type="evidence" value="ECO:0007669"/>
    <property type="project" value="InterPro"/>
</dbReference>
<feature type="domain" description="Myb-like" evidence="7">
    <location>
        <begin position="3"/>
        <end position="55"/>
    </location>
</feature>
<evidence type="ECO:0000313" key="9">
    <source>
        <dbReference type="EMBL" id="KAH9326359.1"/>
    </source>
</evidence>
<name>A0AA38LJI5_TAXCH</name>
<dbReference type="PANTHER" id="PTHR45675">
    <property type="entry name" value="MYB TRANSCRIPTION FACTOR-RELATED-RELATED"/>
    <property type="match status" value="1"/>
</dbReference>
<evidence type="ECO:0000259" key="7">
    <source>
        <dbReference type="PROSITE" id="PS50090"/>
    </source>
</evidence>
<dbReference type="GO" id="GO:0003700">
    <property type="term" value="F:DNA-binding transcription factor activity"/>
    <property type="evidence" value="ECO:0007669"/>
    <property type="project" value="InterPro"/>
</dbReference>
<proteinExistence type="predicted"/>
<evidence type="ECO:0000313" key="10">
    <source>
        <dbReference type="Proteomes" id="UP000824469"/>
    </source>
</evidence>
<dbReference type="PROSITE" id="PS50090">
    <property type="entry name" value="MYB_LIKE"/>
    <property type="match status" value="1"/>
</dbReference>
<dbReference type="FunFam" id="1.10.10.60:FF:000011">
    <property type="entry name" value="Myb transcription factor"/>
    <property type="match status" value="1"/>
</dbReference>
<dbReference type="EMBL" id="JAHRHJ020000002">
    <property type="protein sequence ID" value="KAH9326359.1"/>
    <property type="molecule type" value="Genomic_DNA"/>
</dbReference>
<dbReference type="InterPro" id="IPR001005">
    <property type="entry name" value="SANT/Myb"/>
</dbReference>
<dbReference type="Proteomes" id="UP000824469">
    <property type="component" value="Unassembled WGS sequence"/>
</dbReference>
<keyword evidence="5" id="KW-0804">Transcription</keyword>
<comment type="subcellular location">
    <subcellularLocation>
        <location evidence="1">Nucleus</location>
    </subcellularLocation>
</comment>
<evidence type="ECO:0000256" key="5">
    <source>
        <dbReference type="ARBA" id="ARBA00023163"/>
    </source>
</evidence>
<dbReference type="PROSITE" id="PS51294">
    <property type="entry name" value="HTH_MYB"/>
    <property type="match status" value="2"/>
</dbReference>
<dbReference type="SUPFAM" id="SSF46689">
    <property type="entry name" value="Homeodomain-like"/>
    <property type="match status" value="1"/>
</dbReference>
<feature type="domain" description="HTH myb-type" evidence="8">
    <location>
        <begin position="60"/>
        <end position="81"/>
    </location>
</feature>
<dbReference type="CDD" id="cd00167">
    <property type="entry name" value="SANT"/>
    <property type="match status" value="1"/>
</dbReference>
<reference evidence="9 10" key="1">
    <citation type="journal article" date="2021" name="Nat. Plants">
        <title>The Taxus genome provides insights into paclitaxel biosynthesis.</title>
        <authorList>
            <person name="Xiong X."/>
            <person name="Gou J."/>
            <person name="Liao Q."/>
            <person name="Li Y."/>
            <person name="Zhou Q."/>
            <person name="Bi G."/>
            <person name="Li C."/>
            <person name="Du R."/>
            <person name="Wang X."/>
            <person name="Sun T."/>
            <person name="Guo L."/>
            <person name="Liang H."/>
            <person name="Lu P."/>
            <person name="Wu Y."/>
            <person name="Zhang Z."/>
            <person name="Ro D.K."/>
            <person name="Shang Y."/>
            <person name="Huang S."/>
            <person name="Yan J."/>
        </authorList>
    </citation>
    <scope>NUCLEOTIDE SEQUENCE [LARGE SCALE GENOMIC DNA]</scope>
    <source>
        <strain evidence="9">Ta-2019</strain>
    </source>
</reference>
<evidence type="ECO:0000256" key="1">
    <source>
        <dbReference type="ARBA" id="ARBA00004123"/>
    </source>
</evidence>
<evidence type="ECO:0000256" key="6">
    <source>
        <dbReference type="ARBA" id="ARBA00023242"/>
    </source>
</evidence>
<dbReference type="GO" id="GO:0005634">
    <property type="term" value="C:nucleus"/>
    <property type="evidence" value="ECO:0007669"/>
    <property type="project" value="UniProtKB-SubCell"/>
</dbReference>
<sequence length="81" mass="9464">MEDKNIRKGPWTLEEDSILTSYISLHGRGRWGRLAKAAGLKRSGSSCRLRWVNYLCPHLKRTDFTPEEERLIIELHGRWGN</sequence>
<dbReference type="InterPro" id="IPR009057">
    <property type="entry name" value="Homeodomain-like_sf"/>
</dbReference>
<evidence type="ECO:0000259" key="8">
    <source>
        <dbReference type="PROSITE" id="PS51294"/>
    </source>
</evidence>
<evidence type="ECO:0000256" key="2">
    <source>
        <dbReference type="ARBA" id="ARBA00022737"/>
    </source>
</evidence>
<dbReference type="AlphaFoldDB" id="A0AA38LJI5"/>
<keyword evidence="3" id="KW-0805">Transcription regulation</keyword>
<keyword evidence="10" id="KW-1185">Reference proteome</keyword>
<evidence type="ECO:0000256" key="3">
    <source>
        <dbReference type="ARBA" id="ARBA00023015"/>
    </source>
</evidence>
<dbReference type="Pfam" id="PF00249">
    <property type="entry name" value="Myb_DNA-binding"/>
    <property type="match status" value="1"/>
</dbReference>
<organism evidence="9 10">
    <name type="scientific">Taxus chinensis</name>
    <name type="common">Chinese yew</name>
    <name type="synonym">Taxus wallichiana var. chinensis</name>
    <dbReference type="NCBI Taxonomy" id="29808"/>
    <lineage>
        <taxon>Eukaryota</taxon>
        <taxon>Viridiplantae</taxon>
        <taxon>Streptophyta</taxon>
        <taxon>Embryophyta</taxon>
        <taxon>Tracheophyta</taxon>
        <taxon>Spermatophyta</taxon>
        <taxon>Pinopsida</taxon>
        <taxon>Pinidae</taxon>
        <taxon>Conifers II</taxon>
        <taxon>Cupressales</taxon>
        <taxon>Taxaceae</taxon>
        <taxon>Taxus</taxon>
    </lineage>
</organism>
<comment type="caution">
    <text evidence="9">The sequence shown here is derived from an EMBL/GenBank/DDBJ whole genome shotgun (WGS) entry which is preliminary data.</text>
</comment>
<gene>
    <name evidence="9" type="ORF">KI387_006537</name>
</gene>
<keyword evidence="2" id="KW-0677">Repeat</keyword>
<dbReference type="SMART" id="SM00717">
    <property type="entry name" value="SANT"/>
    <property type="match status" value="1"/>
</dbReference>